<gene>
    <name evidence="3" type="ORF">AHIS1636_39720</name>
</gene>
<comment type="caution">
    <text evidence="3">The sequence shown here is derived from an EMBL/GenBank/DDBJ whole genome shotgun (WGS) entry which is preliminary data.</text>
</comment>
<dbReference type="InterPro" id="IPR036661">
    <property type="entry name" value="Luciferase-like_sf"/>
</dbReference>
<dbReference type="PANTHER" id="PTHR30137:SF6">
    <property type="entry name" value="LUCIFERASE-LIKE MONOOXYGENASE"/>
    <property type="match status" value="1"/>
</dbReference>
<dbReference type="CDD" id="cd00347">
    <property type="entry name" value="Flavin_utilizing_monoxygenases"/>
    <property type="match status" value="1"/>
</dbReference>
<reference evidence="3 4" key="1">
    <citation type="journal article" date="2023" name="Int. J. Syst. Evol. Microbiol.">
        <title>Arthrobacter mangrovi sp. nov., an actinobacterium isolated from the rhizosphere of a mangrove.</title>
        <authorList>
            <person name="Hamada M."/>
            <person name="Saitou S."/>
            <person name="Enomoto N."/>
            <person name="Nanri K."/>
            <person name="Hidaka K."/>
            <person name="Miura T."/>
            <person name="Tamura T."/>
        </authorList>
    </citation>
    <scope>NUCLEOTIDE SEQUENCE [LARGE SCALE GENOMIC DNA]</scope>
    <source>
        <strain evidence="3 4">NBRC 112813</strain>
    </source>
</reference>
<dbReference type="InterPro" id="IPR019949">
    <property type="entry name" value="CmoO-like"/>
</dbReference>
<evidence type="ECO:0000256" key="1">
    <source>
        <dbReference type="ARBA" id="ARBA00007789"/>
    </source>
</evidence>
<dbReference type="Proteomes" id="UP001209654">
    <property type="component" value="Unassembled WGS sequence"/>
</dbReference>
<dbReference type="InterPro" id="IPR050766">
    <property type="entry name" value="Bact_Lucif_Oxidored"/>
</dbReference>
<dbReference type="EMBL" id="BRVS01000041">
    <property type="protein sequence ID" value="GLB69526.1"/>
    <property type="molecule type" value="Genomic_DNA"/>
</dbReference>
<keyword evidence="4" id="KW-1185">Reference proteome</keyword>
<comment type="similarity">
    <text evidence="1">To bacterial alkanal monooxygenase alpha and beta chains.</text>
</comment>
<dbReference type="NCBIfam" id="TIGR03558">
    <property type="entry name" value="oxido_grp_1"/>
    <property type="match status" value="1"/>
</dbReference>
<dbReference type="InterPro" id="IPR011251">
    <property type="entry name" value="Luciferase-like_dom"/>
</dbReference>
<feature type="domain" description="Luciferase-like" evidence="2">
    <location>
        <begin position="51"/>
        <end position="339"/>
    </location>
</feature>
<protein>
    <submittedName>
        <fullName evidence="3">Methylene-tetrahydromethanopterin reductase</fullName>
    </submittedName>
</protein>
<dbReference type="SUPFAM" id="SSF51679">
    <property type="entry name" value="Bacterial luciferase-like"/>
    <property type="match status" value="1"/>
</dbReference>
<dbReference type="PANTHER" id="PTHR30137">
    <property type="entry name" value="LUCIFERASE-LIKE MONOOXYGENASE"/>
    <property type="match status" value="1"/>
</dbReference>
<evidence type="ECO:0000313" key="4">
    <source>
        <dbReference type="Proteomes" id="UP001209654"/>
    </source>
</evidence>
<organism evidence="3 4">
    <name type="scientific">Arthrobacter mangrovi</name>
    <dbReference type="NCBI Taxonomy" id="2966350"/>
    <lineage>
        <taxon>Bacteria</taxon>
        <taxon>Bacillati</taxon>
        <taxon>Actinomycetota</taxon>
        <taxon>Actinomycetes</taxon>
        <taxon>Micrococcales</taxon>
        <taxon>Micrococcaceae</taxon>
        <taxon>Arthrobacter</taxon>
    </lineage>
</organism>
<dbReference type="Pfam" id="PF00296">
    <property type="entry name" value="Bac_luciferase"/>
    <property type="match status" value="1"/>
</dbReference>
<sequence>MHLIELRAGTGYSIGHRRRDGRQEYPRRRGVVPSVQLPSIPLSILDRANAREGQTAADALNATVARAQRAERLGYHRFWVAEHHGVPGIAGSAPTVLMAAAAARTTRIRIGSGGVMLPNHQPLIVAEQAATLQALFPGRIDLGLGRSVGFTPAVRAALRQDRDAADAFADDLAELLAYLAGGAAITARPEDGGATPPFVLATGKGVDTAAKAGLAVVVGGPAFSGRASAPVLGALERYRRNFRPSAYYSEPYIIVSANVAVADSADAAEELLLPEAWAMAQSRTRGEFPPLAPVEAIRQVGMSPRQQQLVAESLSASVAGTEAAVAERLGRLLEATGADELMVTTNTFDTGALAAADRRLARMFGLA</sequence>
<proteinExistence type="predicted"/>
<evidence type="ECO:0000313" key="3">
    <source>
        <dbReference type="EMBL" id="GLB69526.1"/>
    </source>
</evidence>
<dbReference type="Gene3D" id="3.20.20.30">
    <property type="entry name" value="Luciferase-like domain"/>
    <property type="match status" value="1"/>
</dbReference>
<accession>A0ABQ5MZW8</accession>
<name>A0ABQ5MZW8_9MICC</name>
<evidence type="ECO:0000259" key="2">
    <source>
        <dbReference type="Pfam" id="PF00296"/>
    </source>
</evidence>